<dbReference type="Gene3D" id="3.40.50.10990">
    <property type="entry name" value="GTP cyclohydrolase II"/>
    <property type="match status" value="1"/>
</dbReference>
<keyword evidence="9 14" id="KW-0686">Riboflavin biosynthesis</keyword>
<proteinExistence type="inferred from homology"/>
<dbReference type="SUPFAM" id="SSF142695">
    <property type="entry name" value="RibA-like"/>
    <property type="match status" value="1"/>
</dbReference>
<sequence>MRGCCKRTDALVSEYHDYLSSIEDIIEEARQGRMFILVDDEDRENEGDLVIPAEMANADAINFMARFGRGLICLSLTRGRCEHLGLKPMSSDNGTRMETAFTVSIEAREGVTTGISAADRATTIKAAIDVDKNRYDIVSPGHVFPLMAREGGVLVRAGHTEAAVDISRLAGLNPSGVICEIMNDDGTMARMPDLVTFAQHHGLKIATIADLIAYRRRNDKIVAREVETPFHSKWGGDWKMMVYTNTVAYAEHIALVKGDLGAEGPVMVRVHAVNVLDDVLGDQGSGKAGELHSAMEMIAAHGSGVVVLIREPRPTSLSDTVRAHLERRPAAPALRDYGVGAQILLDLGVHEMILLSNTKRSIIGLDGYGMKVVEQRPIPVG</sequence>
<protein>
    <recommendedName>
        <fullName evidence="8 14">3,4-dihydroxy-2-butanone 4-phosphate synthase</fullName>
        <shortName evidence="14">DHBP synthase</shortName>
        <ecNumber evidence="7 14">4.1.99.12</ecNumber>
    </recommendedName>
</protein>
<evidence type="ECO:0000313" key="16">
    <source>
        <dbReference type="EMBL" id="BAE51148.1"/>
    </source>
</evidence>
<dbReference type="FunFam" id="3.90.870.10:FF:000001">
    <property type="entry name" value="Riboflavin biosynthesis protein RibBA"/>
    <property type="match status" value="1"/>
</dbReference>
<evidence type="ECO:0000256" key="10">
    <source>
        <dbReference type="ARBA" id="ARBA00022723"/>
    </source>
</evidence>
<keyword evidence="17" id="KW-1185">Reference proteome</keyword>
<evidence type="ECO:0000259" key="15">
    <source>
        <dbReference type="Pfam" id="PF00925"/>
    </source>
</evidence>
<dbReference type="SUPFAM" id="SSF55821">
    <property type="entry name" value="YrdC/RibB"/>
    <property type="match status" value="1"/>
</dbReference>
<dbReference type="GO" id="GO:0000287">
    <property type="term" value="F:magnesium ion binding"/>
    <property type="evidence" value="ECO:0007669"/>
    <property type="project" value="UniProtKB-UniRule"/>
</dbReference>
<evidence type="ECO:0000256" key="9">
    <source>
        <dbReference type="ARBA" id="ARBA00022619"/>
    </source>
</evidence>
<evidence type="ECO:0000313" key="17">
    <source>
        <dbReference type="Proteomes" id="UP000007058"/>
    </source>
</evidence>
<dbReference type="Pfam" id="PF00925">
    <property type="entry name" value="GTP_cyclohydro2"/>
    <property type="match status" value="1"/>
</dbReference>
<dbReference type="PANTHER" id="PTHR21327:SF34">
    <property type="entry name" value="3,4-DIHYDROXY-2-BUTANONE 4-PHOSPHATE SYNTHASE"/>
    <property type="match status" value="1"/>
</dbReference>
<dbReference type="PANTHER" id="PTHR21327">
    <property type="entry name" value="GTP CYCLOHYDROLASE II-RELATED"/>
    <property type="match status" value="1"/>
</dbReference>
<organism evidence="16 17">
    <name type="scientific">Paramagnetospirillum magneticum (strain ATCC 700264 / AMB-1)</name>
    <name type="common">Magnetospirillum magneticum</name>
    <dbReference type="NCBI Taxonomy" id="342108"/>
    <lineage>
        <taxon>Bacteria</taxon>
        <taxon>Pseudomonadati</taxon>
        <taxon>Pseudomonadota</taxon>
        <taxon>Alphaproteobacteria</taxon>
        <taxon>Rhodospirillales</taxon>
        <taxon>Magnetospirillaceae</taxon>
        <taxon>Paramagnetospirillum</taxon>
    </lineage>
</organism>
<feature type="binding site" evidence="14">
    <location>
        <position position="44"/>
    </location>
    <ligand>
        <name>Mg(2+)</name>
        <dbReference type="ChEBI" id="CHEBI:18420"/>
        <label>1</label>
    </ligand>
</feature>
<feature type="site" description="Essential for catalytic activity" evidence="14">
    <location>
        <position position="142"/>
    </location>
</feature>
<dbReference type="KEGG" id="mag:amb2344"/>
<comment type="subunit">
    <text evidence="14">Homodimer.</text>
</comment>
<evidence type="ECO:0000256" key="12">
    <source>
        <dbReference type="ARBA" id="ARBA00023211"/>
    </source>
</evidence>
<evidence type="ECO:0000256" key="8">
    <source>
        <dbReference type="ARBA" id="ARBA00018836"/>
    </source>
</evidence>
<feature type="binding site" evidence="14">
    <location>
        <begin position="43"/>
        <end position="44"/>
    </location>
    <ligand>
        <name>D-ribulose 5-phosphate</name>
        <dbReference type="ChEBI" id="CHEBI:58121"/>
    </ligand>
</feature>
<dbReference type="NCBIfam" id="TIGR00506">
    <property type="entry name" value="ribB"/>
    <property type="match status" value="1"/>
</dbReference>
<dbReference type="STRING" id="342108.amb2344"/>
<dbReference type="GO" id="GO:0008686">
    <property type="term" value="F:3,4-dihydroxy-2-butanone-4-phosphate synthase activity"/>
    <property type="evidence" value="ECO:0007669"/>
    <property type="project" value="UniProtKB-UniRule"/>
</dbReference>
<comment type="pathway">
    <text evidence="4 14">Cofactor biosynthesis; riboflavin biosynthesis; 2-hydroxy-3-oxobutyl phosphate from D-ribulose 5-phosphate: step 1/1.</text>
</comment>
<keyword evidence="11 14" id="KW-0460">Magnesium</keyword>
<dbReference type="GO" id="GO:0030145">
    <property type="term" value="F:manganese ion binding"/>
    <property type="evidence" value="ECO:0007669"/>
    <property type="project" value="UniProtKB-UniRule"/>
</dbReference>
<dbReference type="Pfam" id="PF00926">
    <property type="entry name" value="DHBP_synthase"/>
    <property type="match status" value="1"/>
</dbReference>
<dbReference type="GO" id="GO:0003935">
    <property type="term" value="F:GTP cyclohydrolase II activity"/>
    <property type="evidence" value="ECO:0007669"/>
    <property type="project" value="TreeGrafter"/>
</dbReference>
<dbReference type="InterPro" id="IPR017945">
    <property type="entry name" value="DHBP_synth_RibB-like_a/b_dom"/>
</dbReference>
<dbReference type="Proteomes" id="UP000007058">
    <property type="component" value="Chromosome"/>
</dbReference>
<evidence type="ECO:0000256" key="3">
    <source>
        <dbReference type="ARBA" id="ARBA00002284"/>
    </source>
</evidence>
<keyword evidence="12 14" id="KW-0464">Manganese</keyword>
<dbReference type="InterPro" id="IPR032677">
    <property type="entry name" value="GTP_cyclohydro_II"/>
</dbReference>
<dbReference type="PIRSF" id="PIRSF001259">
    <property type="entry name" value="RibA"/>
    <property type="match status" value="1"/>
</dbReference>
<dbReference type="EC" id="4.1.99.12" evidence="7 14"/>
<evidence type="ECO:0000256" key="13">
    <source>
        <dbReference type="ARBA" id="ARBA00023239"/>
    </source>
</evidence>
<dbReference type="HAMAP" id="MF_00180">
    <property type="entry name" value="RibB"/>
    <property type="match status" value="1"/>
</dbReference>
<reference evidence="16 17" key="1">
    <citation type="journal article" date="2005" name="DNA Res.">
        <title>Complete genome sequence of the facultative anaerobic magnetotactic bacterium Magnetospirillum sp. strain AMB-1.</title>
        <authorList>
            <person name="Matsunaga T."/>
            <person name="Okamura Y."/>
            <person name="Fukuda Y."/>
            <person name="Wahyudi A.T."/>
            <person name="Murase Y."/>
            <person name="Takeyama H."/>
        </authorList>
    </citation>
    <scope>NUCLEOTIDE SEQUENCE [LARGE SCALE GENOMIC DNA]</scope>
    <source>
        <strain evidence="17">ATCC 700264 / AMB-1</strain>
    </source>
</reference>
<evidence type="ECO:0000256" key="6">
    <source>
        <dbReference type="ARBA" id="ARBA00008976"/>
    </source>
</evidence>
<comment type="function">
    <text evidence="3 14">Catalyzes the conversion of D-ribulose 5-phosphate to formate and 3,4-dihydroxy-2-butanone 4-phosphate.</text>
</comment>
<dbReference type="InterPro" id="IPR000422">
    <property type="entry name" value="DHBP_synthase_RibB"/>
</dbReference>
<dbReference type="Gene3D" id="3.90.870.10">
    <property type="entry name" value="DHBP synthase"/>
    <property type="match status" value="1"/>
</dbReference>
<dbReference type="HOGENOM" id="CLU_020273_1_2_5"/>
<evidence type="ECO:0000256" key="7">
    <source>
        <dbReference type="ARBA" id="ARBA00012153"/>
    </source>
</evidence>
<keyword evidence="13 14" id="KW-0456">Lyase</keyword>
<keyword evidence="10 14" id="KW-0479">Metal-binding</keyword>
<feature type="binding site" evidence="14">
    <location>
        <position position="159"/>
    </location>
    <ligand>
        <name>Mg(2+)</name>
        <dbReference type="ChEBI" id="CHEBI:18420"/>
        <label>2</label>
    </ligand>
</feature>
<dbReference type="EMBL" id="AP007255">
    <property type="protein sequence ID" value="BAE51148.1"/>
    <property type="molecule type" value="Genomic_DNA"/>
</dbReference>
<comment type="similarity">
    <text evidence="5">In the N-terminal section; belongs to the DHBP synthase family.</text>
</comment>
<dbReference type="UniPathway" id="UPA00275">
    <property type="reaction ID" value="UER00399"/>
</dbReference>
<evidence type="ECO:0000256" key="5">
    <source>
        <dbReference type="ARBA" id="ARBA00005520"/>
    </source>
</evidence>
<comment type="similarity">
    <text evidence="6">In the C-terminal section; belongs to the GTP cyclohydrolase II family.</text>
</comment>
<comment type="catalytic activity">
    <reaction evidence="1 14">
        <text>D-ribulose 5-phosphate = (2S)-2-hydroxy-3-oxobutyl phosphate + formate + H(+)</text>
        <dbReference type="Rhea" id="RHEA:18457"/>
        <dbReference type="ChEBI" id="CHEBI:15378"/>
        <dbReference type="ChEBI" id="CHEBI:15740"/>
        <dbReference type="ChEBI" id="CHEBI:58121"/>
        <dbReference type="ChEBI" id="CHEBI:58830"/>
        <dbReference type="EC" id="4.1.99.12"/>
    </reaction>
</comment>
<dbReference type="InterPro" id="IPR036144">
    <property type="entry name" value="RibA-like_sf"/>
</dbReference>
<comment type="similarity">
    <text evidence="14">Belongs to the DHBP synthase family.</text>
</comment>
<feature type="site" description="Essential for catalytic activity" evidence="14">
    <location>
        <position position="180"/>
    </location>
</feature>
<feature type="binding site" evidence="14">
    <location>
        <begin position="156"/>
        <end position="160"/>
    </location>
    <ligand>
        <name>D-ribulose 5-phosphate</name>
        <dbReference type="ChEBI" id="CHEBI:58121"/>
    </ligand>
</feature>
<dbReference type="AlphaFoldDB" id="Q2W4S7"/>
<accession>Q2W4S7</accession>
<evidence type="ECO:0000256" key="2">
    <source>
        <dbReference type="ARBA" id="ARBA00001936"/>
    </source>
</evidence>
<gene>
    <name evidence="14" type="primary">ribB</name>
    <name evidence="16" type="ordered locus">amb2344</name>
</gene>
<evidence type="ECO:0000256" key="11">
    <source>
        <dbReference type="ARBA" id="ARBA00022842"/>
    </source>
</evidence>
<name>Q2W4S7_PARM1</name>
<comment type="cofactor">
    <cofactor evidence="2">
        <name>Mn(2+)</name>
        <dbReference type="ChEBI" id="CHEBI:29035"/>
    </cofactor>
</comment>
<evidence type="ECO:0000256" key="14">
    <source>
        <dbReference type="HAMAP-Rule" id="MF_00180"/>
    </source>
</evidence>
<evidence type="ECO:0000256" key="4">
    <source>
        <dbReference type="ARBA" id="ARBA00004904"/>
    </source>
</evidence>
<feature type="binding site" evidence="14">
    <location>
        <position position="44"/>
    </location>
    <ligand>
        <name>Mg(2+)</name>
        <dbReference type="ChEBI" id="CHEBI:18420"/>
        <label>2</label>
    </ligand>
</feature>
<dbReference type="GO" id="GO:0005829">
    <property type="term" value="C:cytosol"/>
    <property type="evidence" value="ECO:0007669"/>
    <property type="project" value="TreeGrafter"/>
</dbReference>
<feature type="domain" description="GTP cyclohydrolase II" evidence="15">
    <location>
        <begin position="224"/>
        <end position="377"/>
    </location>
</feature>
<feature type="binding site" evidence="14">
    <location>
        <position position="48"/>
    </location>
    <ligand>
        <name>D-ribulose 5-phosphate</name>
        <dbReference type="ChEBI" id="CHEBI:58121"/>
    </ligand>
</feature>
<comment type="cofactor">
    <cofactor evidence="14">
        <name>Mg(2+)</name>
        <dbReference type="ChEBI" id="CHEBI:18420"/>
    </cofactor>
    <cofactor evidence="14">
        <name>Mn(2+)</name>
        <dbReference type="ChEBI" id="CHEBI:29035"/>
    </cofactor>
    <text evidence="14">Binds 2 divalent metal cations per subunit. Magnesium or manganese.</text>
</comment>
<dbReference type="GO" id="GO:0009231">
    <property type="term" value="P:riboflavin biosynthetic process"/>
    <property type="evidence" value="ECO:0007669"/>
    <property type="project" value="UniProtKB-UniRule"/>
</dbReference>
<evidence type="ECO:0000256" key="1">
    <source>
        <dbReference type="ARBA" id="ARBA00000141"/>
    </source>
</evidence>